<comment type="caution">
    <text evidence="3">The sequence shown here is derived from an EMBL/GenBank/DDBJ whole genome shotgun (WGS) entry which is preliminary data.</text>
</comment>
<dbReference type="GO" id="GO:0005739">
    <property type="term" value="C:mitochondrion"/>
    <property type="evidence" value="ECO:0007669"/>
    <property type="project" value="TreeGrafter"/>
</dbReference>
<dbReference type="InterPro" id="IPR037667">
    <property type="entry name" value="FMC1_homologue"/>
</dbReference>
<dbReference type="Proteomes" id="UP001187531">
    <property type="component" value="Unassembled WGS sequence"/>
</dbReference>
<keyword evidence="4" id="KW-1185">Reference proteome</keyword>
<evidence type="ECO:0000256" key="1">
    <source>
        <dbReference type="ARBA" id="ARBA00009058"/>
    </source>
</evidence>
<evidence type="ECO:0000256" key="2">
    <source>
        <dbReference type="ARBA" id="ARBA00013846"/>
    </source>
</evidence>
<dbReference type="EMBL" id="JAVRJZ010000015">
    <property type="protein sequence ID" value="KAK2712953.1"/>
    <property type="molecule type" value="Genomic_DNA"/>
</dbReference>
<dbReference type="PANTHER" id="PTHR31716">
    <property type="entry name" value="PROTEIN FMC1 HOMOLOG"/>
    <property type="match status" value="1"/>
</dbReference>
<reference evidence="3" key="1">
    <citation type="submission" date="2023-07" db="EMBL/GenBank/DDBJ databases">
        <title>Chromosome-level genome assembly of Artemia franciscana.</title>
        <authorList>
            <person name="Jo E."/>
        </authorList>
    </citation>
    <scope>NUCLEOTIDE SEQUENCE</scope>
    <source>
        <tissue evidence="3">Whole body</tissue>
    </source>
</reference>
<dbReference type="PANTHER" id="PTHR31716:SF1">
    <property type="entry name" value="PROTEIN FMC1 HOMOLOG"/>
    <property type="match status" value="1"/>
</dbReference>
<evidence type="ECO:0000313" key="3">
    <source>
        <dbReference type="EMBL" id="KAK2712953.1"/>
    </source>
</evidence>
<sequence>MTLSGKTVMYNLLREFKKASTVKDIRKTPLYSLISSEYKRNELTDEQTCKAQQELKHVADYLRCYFESSRKFHEIRLEYHGKTERTVEQTATMVGFKLPHDPK</sequence>
<accession>A0AA88HPV8</accession>
<evidence type="ECO:0000313" key="4">
    <source>
        <dbReference type="Proteomes" id="UP001187531"/>
    </source>
</evidence>
<dbReference type="AlphaFoldDB" id="A0AA88HPV8"/>
<name>A0AA88HPV8_ARTSF</name>
<gene>
    <name evidence="3" type="ORF">QYM36_011602</name>
</gene>
<organism evidence="3 4">
    <name type="scientific">Artemia franciscana</name>
    <name type="common">Brine shrimp</name>
    <name type="synonym">Artemia sanfranciscana</name>
    <dbReference type="NCBI Taxonomy" id="6661"/>
    <lineage>
        <taxon>Eukaryota</taxon>
        <taxon>Metazoa</taxon>
        <taxon>Ecdysozoa</taxon>
        <taxon>Arthropoda</taxon>
        <taxon>Crustacea</taxon>
        <taxon>Branchiopoda</taxon>
        <taxon>Anostraca</taxon>
        <taxon>Artemiidae</taxon>
        <taxon>Artemia</taxon>
    </lineage>
</organism>
<proteinExistence type="inferred from homology"/>
<comment type="similarity">
    <text evidence="1">Belongs to the FMC1 family.</text>
</comment>
<protein>
    <recommendedName>
        <fullName evidence="2">Protein FMC1 homolog</fullName>
    </recommendedName>
</protein>